<organism evidence="2 3">
    <name type="scientific">Porites lobata</name>
    <dbReference type="NCBI Taxonomy" id="104759"/>
    <lineage>
        <taxon>Eukaryota</taxon>
        <taxon>Metazoa</taxon>
        <taxon>Cnidaria</taxon>
        <taxon>Anthozoa</taxon>
        <taxon>Hexacorallia</taxon>
        <taxon>Scleractinia</taxon>
        <taxon>Fungiina</taxon>
        <taxon>Poritidae</taxon>
        <taxon>Porites</taxon>
    </lineage>
</organism>
<proteinExistence type="predicted"/>
<evidence type="ECO:0000259" key="1">
    <source>
        <dbReference type="PROSITE" id="PS50994"/>
    </source>
</evidence>
<dbReference type="InterPro" id="IPR036397">
    <property type="entry name" value="RNaseH_sf"/>
</dbReference>
<feature type="domain" description="Integrase catalytic" evidence="1">
    <location>
        <begin position="217"/>
        <end position="400"/>
    </location>
</feature>
<reference evidence="2 3" key="1">
    <citation type="submission" date="2022-05" db="EMBL/GenBank/DDBJ databases">
        <authorList>
            <consortium name="Genoscope - CEA"/>
            <person name="William W."/>
        </authorList>
    </citation>
    <scope>NUCLEOTIDE SEQUENCE [LARGE SCALE GENOMIC DNA]</scope>
</reference>
<dbReference type="Pfam" id="PF24764">
    <property type="entry name" value="rva_4"/>
    <property type="match status" value="1"/>
</dbReference>
<dbReference type="InterPro" id="IPR012337">
    <property type="entry name" value="RNaseH-like_sf"/>
</dbReference>
<dbReference type="InterPro" id="IPR001584">
    <property type="entry name" value="Integrase_cat-core"/>
</dbReference>
<comment type="caution">
    <text evidence="2">The sequence shown here is derived from an EMBL/GenBank/DDBJ whole genome shotgun (WGS) entry which is preliminary data.</text>
</comment>
<sequence length="498" mass="58022">MAASWTCVVKERIQCGLLEIIQKLNTRHLQYHEADYLYYKLDRLETILSQYAQLANIDDRVFCCISEVKYLIRNEIQRNEGNGDGFQCEMVFSGDRGRPRYNITEEQLEYFLDFGFTATEISAMLGVSEPTVRRRLQEFGLSSRNLTNISDDALDRIVRQIKEDFQQSGYRVIRGILRARGYHIAERRIMECLRRVDLEGVILRSLQLQIVHRREYKVYGPNALWHIDTNHKLIRWRLIIHGGIDGFSRAVVYLACHNNNRAETALSEFLKAVDNFGVPSRVRTDQGVENVDIARYMLTHPERGEGRGSHITGKSVHNQRIERLWRDVYHACLFKYHALFRFMEDIGVLDVEDEVHLFCLHYVFIPRIRNHLSEFARGWNNHGMSTERNKTPMQIWVQGMFNLSNSNHRSAREFWEPRANEEFNAYGVDWNGPVPSLEFGSLLDNDVEGIEVPDIMVPFSLQTVSTTLNRINPLGRSNNYGIDLYQMALSLLRNRGNI</sequence>
<dbReference type="PROSITE" id="PS50994">
    <property type="entry name" value="INTEGRASE"/>
    <property type="match status" value="1"/>
</dbReference>
<dbReference type="InterPro" id="IPR058913">
    <property type="entry name" value="Integrase_dom_put"/>
</dbReference>
<dbReference type="Proteomes" id="UP001159405">
    <property type="component" value="Unassembled WGS sequence"/>
</dbReference>
<gene>
    <name evidence="2" type="ORF">PLOB_00041346</name>
</gene>
<dbReference type="PANTHER" id="PTHR46791">
    <property type="entry name" value="EXPRESSED PROTEIN"/>
    <property type="match status" value="1"/>
</dbReference>
<evidence type="ECO:0000313" key="2">
    <source>
        <dbReference type="EMBL" id="CAH3140712.1"/>
    </source>
</evidence>
<dbReference type="PANTHER" id="PTHR46791:SF5">
    <property type="entry name" value="CLR5 DOMAIN-CONTAINING PROTEIN-RELATED"/>
    <property type="match status" value="1"/>
</dbReference>
<dbReference type="SUPFAM" id="SSF53098">
    <property type="entry name" value="Ribonuclease H-like"/>
    <property type="match status" value="1"/>
</dbReference>
<dbReference type="EMBL" id="CALNXK010000065">
    <property type="protein sequence ID" value="CAH3140712.1"/>
    <property type="molecule type" value="Genomic_DNA"/>
</dbReference>
<evidence type="ECO:0000313" key="3">
    <source>
        <dbReference type="Proteomes" id="UP001159405"/>
    </source>
</evidence>
<protein>
    <recommendedName>
        <fullName evidence="1">Integrase catalytic domain-containing protein</fullName>
    </recommendedName>
</protein>
<dbReference type="Gene3D" id="3.30.420.10">
    <property type="entry name" value="Ribonuclease H-like superfamily/Ribonuclease H"/>
    <property type="match status" value="1"/>
</dbReference>
<keyword evidence="3" id="KW-1185">Reference proteome</keyword>
<accession>A0ABN8PF35</accession>
<name>A0ABN8PF35_9CNID</name>